<evidence type="ECO:0000313" key="7">
    <source>
        <dbReference type="Proteomes" id="UP000216840"/>
    </source>
</evidence>
<evidence type="ECO:0000256" key="2">
    <source>
        <dbReference type="ARBA" id="ARBA00023004"/>
    </source>
</evidence>
<proteinExistence type="predicted"/>
<feature type="domain" description="Sulfatase-modifying factor enzyme-like" evidence="4">
    <location>
        <begin position="172"/>
        <end position="307"/>
    </location>
</feature>
<dbReference type="GO" id="GO:0052699">
    <property type="term" value="P:ergothioneine biosynthetic process"/>
    <property type="evidence" value="ECO:0007669"/>
    <property type="project" value="InterPro"/>
</dbReference>
<dbReference type="NCBIfam" id="TIGR03440">
    <property type="entry name" value="egtB_TIGR03440"/>
    <property type="match status" value="1"/>
</dbReference>
<keyword evidence="1" id="KW-0560">Oxidoreductase</keyword>
<dbReference type="InterPro" id="IPR051043">
    <property type="entry name" value="Sulfatase_Mod_Factor_Kinase"/>
</dbReference>
<dbReference type="SUPFAM" id="SSF56436">
    <property type="entry name" value="C-type lectin-like"/>
    <property type="match status" value="1"/>
</dbReference>
<dbReference type="InterPro" id="IPR042095">
    <property type="entry name" value="SUMF_sf"/>
</dbReference>
<evidence type="ECO:0000313" key="6">
    <source>
        <dbReference type="EMBL" id="OZV69397.1"/>
    </source>
</evidence>
<keyword evidence="2" id="KW-0408">Iron</keyword>
<comment type="pathway">
    <text evidence="3">Amino-acid biosynthesis; ergothioneine biosynthesis.</text>
</comment>
<dbReference type="InterPro" id="IPR005532">
    <property type="entry name" value="SUMF_dom"/>
</dbReference>
<organism evidence="6 7">
    <name type="scientific">Winogradskyella aurantia</name>
    <dbReference type="NCBI Taxonomy" id="1915063"/>
    <lineage>
        <taxon>Bacteria</taxon>
        <taxon>Pseudomonadati</taxon>
        <taxon>Bacteroidota</taxon>
        <taxon>Flavobacteriia</taxon>
        <taxon>Flavobacteriales</taxon>
        <taxon>Flavobacteriaceae</taxon>
        <taxon>Winogradskyella</taxon>
    </lineage>
</organism>
<dbReference type="InterPro" id="IPR017806">
    <property type="entry name" value="EgtB"/>
</dbReference>
<sequence length="384" mass="45485">MSKFTTKERFLEVRYRTETICKSLEPEDVSAQPVVFVSPPKWHLAHTTWFFEQFVLSVFNKGYQVYHPDYAYYFNSYYNNIGTRVVRADRGLMTRPTLQEVLSYRSYVNKHMAEFLKKEQPKKIADIIEIGLQHEQQHQELLIYDIKYIFGTQPSFPELDFQIGLISEYAAQTFITIPEGIYQIGYEGEGFCWDNELGQHKVYLNEFQISNRLVTNSEYIEFMESGGYKDFNLWHADGWDFIQKNNIEAPLYWFKIDGEWLHYTLNGLKKIEKALPVSHISFYEAFAFSQWKGMRLPTEFEWEVSSRKFKHGQLWEWTNSAYLPYPNFKTTDGALGEYNGKFMVNQMVLRGGSIASPPNHLRPTYRNFFQPELRWLFSGIRLVK</sequence>
<evidence type="ECO:0000256" key="3">
    <source>
        <dbReference type="ARBA" id="ARBA00037882"/>
    </source>
</evidence>
<evidence type="ECO:0000256" key="1">
    <source>
        <dbReference type="ARBA" id="ARBA00023002"/>
    </source>
</evidence>
<dbReference type="Pfam" id="PF12867">
    <property type="entry name" value="DinB_2"/>
    <property type="match status" value="1"/>
</dbReference>
<dbReference type="InterPro" id="IPR016187">
    <property type="entry name" value="CTDL_fold"/>
</dbReference>
<dbReference type="Gene3D" id="3.90.1580.10">
    <property type="entry name" value="paralog of FGE (formylglycine-generating enzyme)"/>
    <property type="match status" value="2"/>
</dbReference>
<reference evidence="6 7" key="1">
    <citation type="submission" date="2017-05" db="EMBL/GenBank/DDBJ databases">
        <title>The draft genome sequence of Idiomarina salinarum WNB302.</title>
        <authorList>
            <person name="Sun Y."/>
            <person name="Chen B."/>
            <person name="Du Z."/>
        </authorList>
    </citation>
    <scope>NUCLEOTIDE SEQUENCE [LARGE SCALE GENOMIC DNA]</scope>
    <source>
        <strain evidence="6 7">WNB302</strain>
    </source>
</reference>
<dbReference type="AlphaFoldDB" id="A0A265UWE2"/>
<dbReference type="OrthoDB" id="9768004at2"/>
<dbReference type="EMBL" id="NGJN01000003">
    <property type="protein sequence ID" value="OZV69397.1"/>
    <property type="molecule type" value="Genomic_DNA"/>
</dbReference>
<feature type="domain" description="Sulfatase-modifying factor enzyme-like" evidence="4">
    <location>
        <begin position="311"/>
        <end position="384"/>
    </location>
</feature>
<evidence type="ECO:0000259" key="4">
    <source>
        <dbReference type="Pfam" id="PF03781"/>
    </source>
</evidence>
<dbReference type="InterPro" id="IPR034660">
    <property type="entry name" value="DinB/YfiT-like"/>
</dbReference>
<keyword evidence="7" id="KW-1185">Reference proteome</keyword>
<protein>
    <submittedName>
        <fullName evidence="6">Sulfatase maturase</fullName>
    </submittedName>
</protein>
<dbReference type="InterPro" id="IPR024775">
    <property type="entry name" value="DinB-like"/>
</dbReference>
<evidence type="ECO:0000259" key="5">
    <source>
        <dbReference type="Pfam" id="PF12867"/>
    </source>
</evidence>
<comment type="caution">
    <text evidence="6">The sequence shown here is derived from an EMBL/GenBank/DDBJ whole genome shotgun (WGS) entry which is preliminary data.</text>
</comment>
<dbReference type="PANTHER" id="PTHR23150:SF36">
    <property type="entry name" value="HERCYNINE OXYGENASE"/>
    <property type="match status" value="1"/>
</dbReference>
<name>A0A265UWE2_9FLAO</name>
<feature type="domain" description="DinB-like" evidence="5">
    <location>
        <begin position="10"/>
        <end position="140"/>
    </location>
</feature>
<dbReference type="Proteomes" id="UP000216840">
    <property type="component" value="Unassembled WGS sequence"/>
</dbReference>
<gene>
    <name evidence="6" type="ORF">CA834_07715</name>
</gene>
<dbReference type="SUPFAM" id="SSF109854">
    <property type="entry name" value="DinB/YfiT-like putative metalloenzymes"/>
    <property type="match status" value="1"/>
</dbReference>
<accession>A0A265UWE2</accession>
<dbReference type="RefSeq" id="WP_094968169.1">
    <property type="nucleotide sequence ID" value="NZ_NGJN01000003.1"/>
</dbReference>
<dbReference type="Pfam" id="PF03781">
    <property type="entry name" value="FGE-sulfatase"/>
    <property type="match status" value="2"/>
</dbReference>
<dbReference type="PANTHER" id="PTHR23150">
    <property type="entry name" value="SULFATASE MODIFYING FACTOR 1, 2"/>
    <property type="match status" value="1"/>
</dbReference>